<reference evidence="3 4" key="2">
    <citation type="journal article" date="2019" name="PLoS Negl. Trop. Dis.">
        <title>Revisiting the worldwide diversity of Leptospira species in the environment.</title>
        <authorList>
            <person name="Vincent A.T."/>
            <person name="Schiettekatte O."/>
            <person name="Bourhy P."/>
            <person name="Veyrier F.J."/>
            <person name="Picardeau M."/>
        </authorList>
    </citation>
    <scope>NUCLEOTIDE SEQUENCE [LARGE SCALE GENOMIC DNA]</scope>
    <source>
        <strain evidence="1 3">201800280</strain>
        <strain evidence="4">201800281</strain>
    </source>
</reference>
<dbReference type="Proteomes" id="UP000297918">
    <property type="component" value="Unassembled WGS sequence"/>
</dbReference>
<gene>
    <name evidence="1" type="ORF">EHQ23_03685</name>
    <name evidence="2" type="ORF">EHQ26_16210</name>
</gene>
<dbReference type="EMBL" id="RQFL01000031">
    <property type="protein sequence ID" value="TGK88612.1"/>
    <property type="molecule type" value="Genomic_DNA"/>
</dbReference>
<evidence type="ECO:0000313" key="3">
    <source>
        <dbReference type="Proteomes" id="UP000297394"/>
    </source>
</evidence>
<dbReference type="RefSeq" id="WP_135747724.1">
    <property type="nucleotide sequence ID" value="NZ_RQFM01000010.1"/>
</dbReference>
<evidence type="ECO:0000313" key="1">
    <source>
        <dbReference type="EMBL" id="TGK87960.1"/>
    </source>
</evidence>
<organism evidence="1 3">
    <name type="scientific">Leptospira bourretii</name>
    <dbReference type="NCBI Taxonomy" id="2484962"/>
    <lineage>
        <taxon>Bacteria</taxon>
        <taxon>Pseudomonadati</taxon>
        <taxon>Spirochaetota</taxon>
        <taxon>Spirochaetia</taxon>
        <taxon>Leptospirales</taxon>
        <taxon>Leptospiraceae</taxon>
        <taxon>Leptospira</taxon>
    </lineage>
</organism>
<dbReference type="EMBL" id="RQFM01000010">
    <property type="protein sequence ID" value="TGK87960.1"/>
    <property type="molecule type" value="Genomic_DNA"/>
</dbReference>
<reference evidence="2" key="1">
    <citation type="submission" date="2018-10" db="EMBL/GenBank/DDBJ databases">
        <authorList>
            <person name="Vincent A.T."/>
            <person name="Schiettekatte O."/>
            <person name="Bourhy P."/>
            <person name="Veyrier F.J."/>
            <person name="Picardeau M."/>
        </authorList>
    </citation>
    <scope>NUCLEOTIDE SEQUENCE</scope>
    <source>
        <strain evidence="2">201800281</strain>
    </source>
</reference>
<dbReference type="OrthoDB" id="9765709at2"/>
<accession>A0A4R9IHP3</accession>
<evidence type="ECO:0000313" key="2">
    <source>
        <dbReference type="EMBL" id="TGK88612.1"/>
    </source>
</evidence>
<proteinExistence type="predicted"/>
<keyword evidence="4" id="KW-1185">Reference proteome</keyword>
<comment type="caution">
    <text evidence="1">The sequence shown here is derived from an EMBL/GenBank/DDBJ whole genome shotgun (WGS) entry which is preliminary data.</text>
</comment>
<name>A0A4R9IHP3_9LEPT</name>
<dbReference type="Proteomes" id="UP000297394">
    <property type="component" value="Unassembled WGS sequence"/>
</dbReference>
<sequence>MFDPLQPQVKKLSAKQIRILGNLHYIGEGPRIFFQDAIALINDSSLESKQHLIGHLMREIDSAIRSIVKPLLNSNSETKKSSKCDGHEASIKDTLLFLGIDHQSDVGTLWLKYGNAKSEIQLHKFAHRKDLTYRSFDDEFYREWQNFEIILDEVLDRFTRKYLYFIKEAERFSSLVVVSASDESTFRNTIAPGSPLFRVFIGKLTSIAWFDSLRRMNYFQFSGNEKYLIQETHYYYWSPLVYLNKLIELNEFEKVSSVIQALPQFDNFGLHQEITKLYLQMPESYFLNWMEKEYEWFQRSRQLNPINIDLYLEAIEKVWSLQNEKLCFELMSSLLTILPDPDWDYENGKSNKSNVDNLWQSPKPLRKLSGDSYLKVLTHFVGIIKEKLPLKSIQFISNLLENMLMYGLHSWEKTEDKYIDDHSYITRPSIWDHPQNYNHKLSDKLVPIFRDAILNYIKDQETFDVIIQLVKQKRCLLFQRFYVFVIGKEGRNRNPNLFDEVLYNQIYAEDDCFGNEYHSLLSQNYAYLSKEEQVKYIDWLDTWANELEEKYKLEYQSNEVQENRVLSDMYNPKHRIDLFFYRKLPALQGNMPPDKEKYLVELKDKFSKSFVKPEFPHYHESFVGPISPLENLDISVLSVRELIQKMIEFQKEEDGWNEPSPEGLARQISRDVEINSSKYLNSISDFFNVQIPERYFGALLWGFRGAIDNRTKLESEALCKYLQFLSDLIKSKPIDQTLHLQHALASFFRTIFEKKIIPKEAFDRFDFLDWISVLLRSSSPDESYEEKGEDFVSKGINSVRGNALHSLAYFSIDYFRKFLNDDASKASDDPRVQRIYSILTDHFTGEYSTRKTDLCVLGQHFAFLYWLNPNWFHENRKLILNENKELSRIFFFSYVQYGGYSPAIYLKFKEWFSDSIEYLGDLGENAQEEKGIRPFRIGNFLVNLYGNGIIESCDDTLLEKFFSLPEGFLKANAIRFLGENAPENEPSVVKKAEALWRWRLENDPSFEEFEVFSLWIDREVYSEELIFETLRKVRLDSRLSFGIESYLRFVKDNFSKGPKISIEFINLVTEENSYLWNAKPGDDVWEILVLGITSSEASVREMAKDIIHRLGSYEYFQYRELLGI</sequence>
<evidence type="ECO:0000313" key="4">
    <source>
        <dbReference type="Proteomes" id="UP000297918"/>
    </source>
</evidence>
<protein>
    <submittedName>
        <fullName evidence="1">Uncharacterized protein</fullName>
    </submittedName>
</protein>
<dbReference type="AlphaFoldDB" id="A0A4R9IHP3"/>